<reference evidence="6 7" key="2">
    <citation type="submission" date="2016-08" db="EMBL/GenBank/DDBJ databases">
        <title>Pervasive Adenine N6-methylation of Active Genes in Fungi.</title>
        <authorList>
            <consortium name="DOE Joint Genome Institute"/>
            <person name="Mondo S.J."/>
            <person name="Dannebaum R.O."/>
            <person name="Kuo R.C."/>
            <person name="Labutti K."/>
            <person name="Haridas S."/>
            <person name="Kuo A."/>
            <person name="Salamov A."/>
            <person name="Ahrendt S.R."/>
            <person name="Lipzen A."/>
            <person name="Sullivan W."/>
            <person name="Andreopoulos W.B."/>
            <person name="Clum A."/>
            <person name="Lindquist E."/>
            <person name="Daum C."/>
            <person name="Ramamoorthy G.K."/>
            <person name="Gryganskyi A."/>
            <person name="Culley D."/>
            <person name="Magnuson J.K."/>
            <person name="James T.Y."/>
            <person name="O'Malley M.A."/>
            <person name="Stajich J.E."/>
            <person name="Spatafora J.W."/>
            <person name="Visel A."/>
            <person name="Grigoriev I.V."/>
        </authorList>
    </citation>
    <scope>NUCLEOTIDE SEQUENCE [LARGE SCALE GENOMIC DNA]</scope>
    <source>
        <strain evidence="7">finn</strain>
    </source>
</reference>
<dbReference type="GO" id="GO:0004252">
    <property type="term" value="F:serine-type endopeptidase activity"/>
    <property type="evidence" value="ECO:0007669"/>
    <property type="project" value="InterPro"/>
</dbReference>
<dbReference type="SUPFAM" id="SSF144091">
    <property type="entry name" value="Rhomboid-like"/>
    <property type="match status" value="1"/>
</dbReference>
<keyword evidence="4" id="KW-0472">Membrane</keyword>
<proteinExistence type="predicted"/>
<evidence type="ECO:0000256" key="1">
    <source>
        <dbReference type="ARBA" id="ARBA00004141"/>
    </source>
</evidence>
<keyword evidence="3" id="KW-1133">Transmembrane helix</keyword>
<dbReference type="InterPro" id="IPR035952">
    <property type="entry name" value="Rhomboid-like_sf"/>
</dbReference>
<dbReference type="EMBL" id="MCFH01000002">
    <property type="protein sequence ID" value="ORX60098.1"/>
    <property type="molecule type" value="Genomic_DNA"/>
</dbReference>
<evidence type="ECO:0000313" key="7">
    <source>
        <dbReference type="Proteomes" id="UP000193719"/>
    </source>
</evidence>
<organism evidence="6 7">
    <name type="scientific">Piromyces finnis</name>
    <dbReference type="NCBI Taxonomy" id="1754191"/>
    <lineage>
        <taxon>Eukaryota</taxon>
        <taxon>Fungi</taxon>
        <taxon>Fungi incertae sedis</taxon>
        <taxon>Chytridiomycota</taxon>
        <taxon>Chytridiomycota incertae sedis</taxon>
        <taxon>Neocallimastigomycetes</taxon>
        <taxon>Neocallimastigales</taxon>
        <taxon>Neocallimastigaceae</taxon>
        <taxon>Piromyces</taxon>
    </lineage>
</organism>
<gene>
    <name evidence="6" type="ORF">BCR36DRAFT_579546</name>
</gene>
<dbReference type="AlphaFoldDB" id="A0A1Y1VMG7"/>
<feature type="domain" description="Peptidase S54 rhomboid" evidence="5">
    <location>
        <begin position="25"/>
        <end position="98"/>
    </location>
</feature>
<evidence type="ECO:0000256" key="4">
    <source>
        <dbReference type="ARBA" id="ARBA00023136"/>
    </source>
</evidence>
<keyword evidence="7" id="KW-1185">Reference proteome</keyword>
<dbReference type="Pfam" id="PF01694">
    <property type="entry name" value="Rhomboid"/>
    <property type="match status" value="1"/>
</dbReference>
<evidence type="ECO:0000256" key="3">
    <source>
        <dbReference type="ARBA" id="ARBA00022989"/>
    </source>
</evidence>
<name>A0A1Y1VMG7_9FUNG</name>
<evidence type="ECO:0000256" key="2">
    <source>
        <dbReference type="ARBA" id="ARBA00022692"/>
    </source>
</evidence>
<evidence type="ECO:0000259" key="5">
    <source>
        <dbReference type="Pfam" id="PF01694"/>
    </source>
</evidence>
<sequence>MIVPKLKRNYNNLYLFNLFYSSSSSIEDSYDDVSSLGASGAITGIDTIFSCLFPTSTVIYYDLELPSWLYMIVFMVVDIYRSITLTNGDIDTIGHVGGGKYSYNILLFKYTIILKL</sequence>
<keyword evidence="2" id="KW-0812">Transmembrane</keyword>
<dbReference type="GO" id="GO:0016020">
    <property type="term" value="C:membrane"/>
    <property type="evidence" value="ECO:0007669"/>
    <property type="project" value="UniProtKB-SubCell"/>
</dbReference>
<comment type="subcellular location">
    <subcellularLocation>
        <location evidence="1">Membrane</location>
        <topology evidence="1">Multi-pass membrane protein</topology>
    </subcellularLocation>
</comment>
<dbReference type="OrthoDB" id="418595at2759"/>
<dbReference type="Gene3D" id="1.20.1540.10">
    <property type="entry name" value="Rhomboid-like"/>
    <property type="match status" value="1"/>
</dbReference>
<comment type="caution">
    <text evidence="6">The sequence shown here is derived from an EMBL/GenBank/DDBJ whole genome shotgun (WGS) entry which is preliminary data.</text>
</comment>
<accession>A0A1Y1VMG7</accession>
<dbReference type="Proteomes" id="UP000193719">
    <property type="component" value="Unassembled WGS sequence"/>
</dbReference>
<protein>
    <recommendedName>
        <fullName evidence="5">Peptidase S54 rhomboid domain-containing protein</fullName>
    </recommendedName>
</protein>
<evidence type="ECO:0000313" key="6">
    <source>
        <dbReference type="EMBL" id="ORX60098.1"/>
    </source>
</evidence>
<reference evidence="6 7" key="1">
    <citation type="submission" date="2016-08" db="EMBL/GenBank/DDBJ databases">
        <title>Genomes of anaerobic fungi encode conserved fungal cellulosomes for biomass hydrolysis.</title>
        <authorList>
            <consortium name="DOE Joint Genome Institute"/>
            <person name="Haitjema C.H."/>
            <person name="Gilmore S.P."/>
            <person name="Henske J.K."/>
            <person name="Solomon K.V."/>
            <person name="De Groot R."/>
            <person name="Kuo A."/>
            <person name="Mondo S.J."/>
            <person name="Salamov A.A."/>
            <person name="Labutti K."/>
            <person name="Zhao Z."/>
            <person name="Chiniquy J."/>
            <person name="Barry K."/>
            <person name="Brewer H.M."/>
            <person name="Purvine S.O."/>
            <person name="Wright A.T."/>
            <person name="Boxma B."/>
            <person name="Van Alen T."/>
            <person name="Hackstein J.H."/>
            <person name="Baker S.E."/>
            <person name="Grigoriev I.V."/>
            <person name="O'Malley M.A."/>
        </authorList>
    </citation>
    <scope>NUCLEOTIDE SEQUENCE [LARGE SCALE GENOMIC DNA]</scope>
    <source>
        <strain evidence="7">finn</strain>
    </source>
</reference>
<dbReference type="InterPro" id="IPR022764">
    <property type="entry name" value="Peptidase_S54_rhomboid_dom"/>
</dbReference>